<evidence type="ECO:0000313" key="12">
    <source>
        <dbReference type="EMBL" id="PPD58684.1"/>
    </source>
</evidence>
<keyword evidence="3" id="KW-0004">4Fe-4S</keyword>
<dbReference type="InterPro" id="IPR028894">
    <property type="entry name" value="RDH_dom"/>
</dbReference>
<dbReference type="InterPro" id="IPR019546">
    <property type="entry name" value="TAT_signal_bac_arc"/>
</dbReference>
<gene>
    <name evidence="12" type="ORF">JP09_002065</name>
</gene>
<keyword evidence="7" id="KW-0408">Iron</keyword>
<dbReference type="NCBIfam" id="TIGR02486">
    <property type="entry name" value="RDH"/>
    <property type="match status" value="1"/>
</dbReference>
<comment type="caution">
    <text evidence="12">The sequence shown here is derived from an EMBL/GenBank/DDBJ whole genome shotgun (WGS) entry which is preliminary data.</text>
</comment>
<proteinExistence type="predicted"/>
<dbReference type="InterPro" id="IPR006311">
    <property type="entry name" value="TAT_signal"/>
</dbReference>
<keyword evidence="4" id="KW-0479">Metal-binding</keyword>
<dbReference type="GO" id="GO:0005886">
    <property type="term" value="C:plasma membrane"/>
    <property type="evidence" value="ECO:0007669"/>
    <property type="project" value="UniProtKB-SubCell"/>
</dbReference>
<evidence type="ECO:0000256" key="2">
    <source>
        <dbReference type="ARBA" id="ARBA00022475"/>
    </source>
</evidence>
<dbReference type="PANTHER" id="PTHR42827">
    <property type="entry name" value="IRON-SULFUR CLUSTER-BINDING PROTEIN-RELATED"/>
    <property type="match status" value="1"/>
</dbReference>
<dbReference type="Pfam" id="PF13486">
    <property type="entry name" value="Dehalogenase"/>
    <property type="match status" value="1"/>
</dbReference>
<evidence type="ECO:0000256" key="5">
    <source>
        <dbReference type="ARBA" id="ARBA00022729"/>
    </source>
</evidence>
<keyword evidence="8" id="KW-0411">Iron-sulfur</keyword>
<evidence type="ECO:0000256" key="7">
    <source>
        <dbReference type="ARBA" id="ARBA00023004"/>
    </source>
</evidence>
<dbReference type="GO" id="GO:0051539">
    <property type="term" value="F:4 iron, 4 sulfur cluster binding"/>
    <property type="evidence" value="ECO:0007669"/>
    <property type="project" value="UniProtKB-KW"/>
</dbReference>
<dbReference type="PROSITE" id="PS51318">
    <property type="entry name" value="TAT"/>
    <property type="match status" value="1"/>
</dbReference>
<dbReference type="Proteomes" id="UP000235653">
    <property type="component" value="Unassembled WGS sequence"/>
</dbReference>
<dbReference type="PROSITE" id="PS00198">
    <property type="entry name" value="4FE4S_FER_1"/>
    <property type="match status" value="1"/>
</dbReference>
<evidence type="ECO:0000256" key="9">
    <source>
        <dbReference type="ARBA" id="ARBA00023136"/>
    </source>
</evidence>
<keyword evidence="6" id="KW-0677">Repeat</keyword>
<dbReference type="InterPro" id="IPR017896">
    <property type="entry name" value="4Fe4S_Fe-S-bd"/>
</dbReference>
<accession>A0A2P5P8Q8</accession>
<feature type="domain" description="4Fe-4S ferredoxin-type" evidence="11">
    <location>
        <begin position="333"/>
        <end position="365"/>
    </location>
</feature>
<evidence type="ECO:0000256" key="1">
    <source>
        <dbReference type="ARBA" id="ARBA00004236"/>
    </source>
</evidence>
<evidence type="ECO:0000256" key="3">
    <source>
        <dbReference type="ARBA" id="ARBA00022485"/>
    </source>
</evidence>
<keyword evidence="2" id="KW-1003">Cell membrane</keyword>
<dbReference type="PROSITE" id="PS51379">
    <property type="entry name" value="4FE4S_FER_2"/>
    <property type="match status" value="1"/>
</dbReference>
<evidence type="ECO:0000256" key="4">
    <source>
        <dbReference type="ARBA" id="ARBA00022723"/>
    </source>
</evidence>
<evidence type="ECO:0000256" key="6">
    <source>
        <dbReference type="ARBA" id="ARBA00022737"/>
    </source>
</evidence>
<evidence type="ECO:0000256" key="10">
    <source>
        <dbReference type="ARBA" id="ARBA00029374"/>
    </source>
</evidence>
<protein>
    <submittedName>
        <fullName evidence="12">Reductive dehalogenase</fullName>
    </submittedName>
</protein>
<dbReference type="SUPFAM" id="SSF54862">
    <property type="entry name" value="4Fe-4S ferredoxins"/>
    <property type="match status" value="1"/>
</dbReference>
<evidence type="ECO:0000259" key="11">
    <source>
        <dbReference type="PROSITE" id="PS51379"/>
    </source>
</evidence>
<name>A0A2P5P8Q8_9CHLR</name>
<evidence type="ECO:0000313" key="13">
    <source>
        <dbReference type="Proteomes" id="UP000235653"/>
    </source>
</evidence>
<dbReference type="InterPro" id="IPR017900">
    <property type="entry name" value="4Fe4S_Fe_S_CS"/>
</dbReference>
<dbReference type="RefSeq" id="WP_102330168.1">
    <property type="nucleotide sequence ID" value="NZ_JQAN02000006.1"/>
</dbReference>
<dbReference type="OrthoDB" id="9815745at2"/>
<dbReference type="AlphaFoldDB" id="A0A2P5P8Q8"/>
<evidence type="ECO:0000256" key="8">
    <source>
        <dbReference type="ARBA" id="ARBA00023014"/>
    </source>
</evidence>
<dbReference type="GO" id="GO:0046872">
    <property type="term" value="F:metal ion binding"/>
    <property type="evidence" value="ECO:0007669"/>
    <property type="project" value="UniProtKB-KW"/>
</dbReference>
<comment type="cofactor">
    <cofactor evidence="10">
        <name>corrinoid</name>
        <dbReference type="ChEBI" id="CHEBI:33913"/>
    </cofactor>
</comment>
<dbReference type="InterPro" id="IPR012832">
    <property type="entry name" value="RDH"/>
</dbReference>
<keyword evidence="13" id="KW-1185">Reference proteome</keyword>
<reference evidence="12 13" key="1">
    <citation type="journal article" date="2017" name="ISME J.">
        <title>Grape pomace compost harbors organohalide-respiring Dehalogenimonas species with novel reductive dehalogenase genes.</title>
        <authorList>
            <person name="Yang Y."/>
            <person name="Higgins S.A."/>
            <person name="Yan J."/>
            <person name="Simsir B."/>
            <person name="Chourey K."/>
            <person name="Iyer R."/>
            <person name="Hettich R.L."/>
            <person name="Baldwin B."/>
            <person name="Ogles D.M."/>
            <person name="Loffler F.E."/>
        </authorList>
    </citation>
    <scope>NUCLEOTIDE SEQUENCE [LARGE SCALE GENOMIC DNA]</scope>
    <source>
        <strain evidence="12 13">GP</strain>
    </source>
</reference>
<dbReference type="EMBL" id="JQAN02000006">
    <property type="protein sequence ID" value="PPD58684.1"/>
    <property type="molecule type" value="Genomic_DNA"/>
</dbReference>
<dbReference type="PANTHER" id="PTHR42827:SF1">
    <property type="entry name" value="IRON-SULFUR CLUSTER-BINDING PROTEIN"/>
    <property type="match status" value="1"/>
</dbReference>
<sequence>MNMSEFHSTVSRRDFMKGLGLTGVGLGAASLAVPAFHDLDEVSSSTTASWNRPWYVKQIDAPTLEVNWEELKRFDTRDGKAIEPDEAAKLTSEQMARWDEATRANKPGYRMRDRSLSQASWLYAAGPLTYDSFTGPTMNAMFFREFESEKRWATLPKWESTPVENSRTLRAALKHFGAYQVSFLPLDDNMKKLIYSYSLAPDRSLSRPVVFEDVEKAYHSNDKYVIPNKCKWIINYTVLQSNELSKRTVAPIGTASFGKGYSDLAIMEGFTQQFLKGLGYQGVGGSTSTSIPVAFGICSGLGESSRASFLISPEYGATVRQTTNIFTDLPLEPTKPIDAGIFRFCRTCKKCADSCPSNSINKDSEPSWDCVTGKWNNSGIRGFKNNFSSCLKYWYQGDEIGCGICQGSCVYSKTEENAMIHEIVKGTISQTSLFNGFFRNMDDVFGYGMKPDLDAWWNEDRPGNLRRF</sequence>
<dbReference type="NCBIfam" id="TIGR01409">
    <property type="entry name" value="TAT_signal_seq"/>
    <property type="match status" value="1"/>
</dbReference>
<keyword evidence="5" id="KW-0732">Signal</keyword>
<comment type="subcellular location">
    <subcellularLocation>
        <location evidence="1">Cell membrane</location>
    </subcellularLocation>
</comment>
<organism evidence="12 13">
    <name type="scientific">Dehalogenimonas etheniformans</name>
    <dbReference type="NCBI Taxonomy" id="1536648"/>
    <lineage>
        <taxon>Bacteria</taxon>
        <taxon>Bacillati</taxon>
        <taxon>Chloroflexota</taxon>
        <taxon>Dehalococcoidia</taxon>
        <taxon>Dehalococcoidales</taxon>
        <taxon>Dehalococcoidaceae</taxon>
        <taxon>Dehalogenimonas</taxon>
    </lineage>
</organism>
<keyword evidence="9" id="KW-0472">Membrane</keyword>